<feature type="transmembrane region" description="Helical" evidence="2">
    <location>
        <begin position="384"/>
        <end position="406"/>
    </location>
</feature>
<keyword evidence="2" id="KW-0812">Transmembrane</keyword>
<dbReference type="Proteomes" id="UP000070409">
    <property type="component" value="Unassembled WGS sequence"/>
</dbReference>
<evidence type="ECO:0000313" key="5">
    <source>
        <dbReference type="Proteomes" id="UP000070409"/>
    </source>
</evidence>
<evidence type="ECO:0000256" key="1">
    <source>
        <dbReference type="ARBA" id="ARBA00034125"/>
    </source>
</evidence>
<sequence>MRPGPIVQPDSVAEDRRLLAYLGTAMIAGGQPVHEVEYDLKGVATALGYPLAQVGATPTGLTLGLEPGSPATFESVAGPLRLDQSAVVSEVRRGLNARRLTADEAFARLGNLRSLPHRYPRWLQDTSWSVIAVGIAMLLQPGWPNIAAAAIGGGAVMLLVRLAGRVRLAATLLPTIAAFVVGTGVFAAAQAGWLDGPLRTLLAPLAVLLPGALVVTGMSELAAGAMVAGSARLTFGTVQLLLFSLGILSATTVLGVAPELLANVRVNQLGAWGPPVGLAVICVGLCLNEGASMWLLPAIALVVAAAFGAQLAGQAASGAVLGGFLGAIAGSLGASLAAYLRPQLPRLVVFLPAFWVLVPGSLGLLSVTSIGIDPQQGVRTVVDVGAVICALALGLLFGSAMAQAAAGPLARLRAPR</sequence>
<name>A0A137ZPM5_9ACTN</name>
<comment type="caution">
    <text evidence="4">The sequence shown here is derived from an EMBL/GenBank/DDBJ whole genome shotgun (WGS) entry which is preliminary data.</text>
</comment>
<organism evidence="4 5">
    <name type="scientific">Tsukamurella pseudospumae</name>
    <dbReference type="NCBI Taxonomy" id="239498"/>
    <lineage>
        <taxon>Bacteria</taxon>
        <taxon>Bacillati</taxon>
        <taxon>Actinomycetota</taxon>
        <taxon>Actinomycetes</taxon>
        <taxon>Mycobacteriales</taxon>
        <taxon>Tsukamurellaceae</taxon>
        <taxon>Tsukamurella</taxon>
    </lineage>
</organism>
<feature type="transmembrane region" description="Helical" evidence="2">
    <location>
        <begin position="240"/>
        <end position="257"/>
    </location>
</feature>
<dbReference type="InterPro" id="IPR051361">
    <property type="entry name" value="ThrE/Ser_Exporter"/>
</dbReference>
<dbReference type="PANTHER" id="PTHR31082:SF4">
    <property type="entry name" value="PHEROMONE-REGULATED MEMBRANE PROTEIN 10"/>
    <property type="match status" value="1"/>
</dbReference>
<feature type="transmembrane region" description="Helical" evidence="2">
    <location>
        <begin position="347"/>
        <end position="372"/>
    </location>
</feature>
<evidence type="ECO:0000256" key="2">
    <source>
        <dbReference type="SAM" id="Phobius"/>
    </source>
</evidence>
<protein>
    <recommendedName>
        <fullName evidence="3">Threonine/serine exporter-like N-terminal domain-containing protein</fullName>
    </recommendedName>
</protein>
<feature type="transmembrane region" description="Helical" evidence="2">
    <location>
        <begin position="171"/>
        <end position="193"/>
    </location>
</feature>
<feature type="transmembrane region" description="Helical" evidence="2">
    <location>
        <begin position="294"/>
        <end position="313"/>
    </location>
</feature>
<feature type="transmembrane region" description="Helical" evidence="2">
    <location>
        <begin position="205"/>
        <end position="228"/>
    </location>
</feature>
<feature type="domain" description="Threonine/serine exporter-like N-terminal" evidence="3">
    <location>
        <begin position="18"/>
        <end position="253"/>
    </location>
</feature>
<dbReference type="PANTHER" id="PTHR31082">
    <property type="entry name" value="PHEROMONE-REGULATED MEMBRANE PROTEIN 10"/>
    <property type="match status" value="1"/>
</dbReference>
<evidence type="ECO:0000259" key="3">
    <source>
        <dbReference type="Pfam" id="PF06738"/>
    </source>
</evidence>
<accession>A0A137ZPM5</accession>
<keyword evidence="2" id="KW-1133">Transmembrane helix</keyword>
<dbReference type="InterPro" id="IPR010619">
    <property type="entry name" value="ThrE-like_N"/>
</dbReference>
<feature type="transmembrane region" description="Helical" evidence="2">
    <location>
        <begin position="319"/>
        <end position="340"/>
    </location>
</feature>
<proteinExistence type="inferred from homology"/>
<feature type="transmembrane region" description="Helical" evidence="2">
    <location>
        <begin position="269"/>
        <end position="287"/>
    </location>
</feature>
<keyword evidence="5" id="KW-1185">Reference proteome</keyword>
<feature type="transmembrane region" description="Helical" evidence="2">
    <location>
        <begin position="146"/>
        <end position="164"/>
    </location>
</feature>
<keyword evidence="2" id="KW-0472">Membrane</keyword>
<gene>
    <name evidence="4" type="ORF">AXK61_16200</name>
</gene>
<dbReference type="Pfam" id="PF06738">
    <property type="entry name" value="ThrE"/>
    <property type="match status" value="1"/>
</dbReference>
<reference evidence="4 5" key="1">
    <citation type="submission" date="2016-02" db="EMBL/GenBank/DDBJ databases">
        <authorList>
            <person name="Teng J.L."/>
            <person name="Tang Y."/>
            <person name="Huang Y."/>
            <person name="Guo F."/>
            <person name="Wei W."/>
            <person name="Chen J.H."/>
            <person name="Wong S.Y."/>
            <person name="Lau S.K."/>
            <person name="Woo P.C."/>
        </authorList>
    </citation>
    <scope>NUCLEOTIDE SEQUENCE [LARGE SCALE GENOMIC DNA]</scope>
    <source>
        <strain evidence="4 5">JCM 13375</strain>
    </source>
</reference>
<comment type="similarity">
    <text evidence="1">Belongs to the ThrE exporter (TC 2.A.79) family.</text>
</comment>
<dbReference type="EMBL" id="LSRE01000008">
    <property type="protein sequence ID" value="KXP00128.1"/>
    <property type="molecule type" value="Genomic_DNA"/>
</dbReference>
<evidence type="ECO:0000313" key="4">
    <source>
        <dbReference type="EMBL" id="KXP00128.1"/>
    </source>
</evidence>